<evidence type="ECO:0000256" key="1">
    <source>
        <dbReference type="SAM" id="Phobius"/>
    </source>
</evidence>
<keyword evidence="1" id="KW-0472">Membrane</keyword>
<sequence>MNSNLAFNIGDVFFGRLGGGGFLTEITDLGQLVSIIASNAIVVAGVILLFLFIFAGFQMITGAGNPQKQQQAMQIMTAGIIGFILVVAAFLIVRFIEATLGITILG</sequence>
<accession>A0A0G0M3V1</accession>
<comment type="caution">
    <text evidence="2">The sequence shown here is derived from an EMBL/GenBank/DDBJ whole genome shotgun (WGS) entry which is preliminary data.</text>
</comment>
<proteinExistence type="predicted"/>
<evidence type="ECO:0000313" key="2">
    <source>
        <dbReference type="EMBL" id="KKQ97992.1"/>
    </source>
</evidence>
<name>A0A0G0M3V1_9BACT</name>
<keyword evidence="1" id="KW-0812">Transmembrane</keyword>
<feature type="transmembrane region" description="Helical" evidence="1">
    <location>
        <begin position="75"/>
        <end position="96"/>
    </location>
</feature>
<organism evidence="2 3">
    <name type="scientific">Candidatus Woesebacteria bacterium GW2011_GWA1_39_12</name>
    <dbReference type="NCBI Taxonomy" id="1618549"/>
    <lineage>
        <taxon>Bacteria</taxon>
        <taxon>Candidatus Woeseibacteriota</taxon>
    </lineage>
</organism>
<gene>
    <name evidence="2" type="ORF">UT23_C0006G0033</name>
</gene>
<protein>
    <recommendedName>
        <fullName evidence="4">Integral membrane protein</fullName>
    </recommendedName>
</protein>
<dbReference type="InterPro" id="IPR043993">
    <property type="entry name" value="T4SS_pilin"/>
</dbReference>
<dbReference type="Proteomes" id="UP000034325">
    <property type="component" value="Unassembled WGS sequence"/>
</dbReference>
<dbReference type="AlphaFoldDB" id="A0A0G0M3V1"/>
<dbReference type="EMBL" id="LBWA01000006">
    <property type="protein sequence ID" value="KKQ97992.1"/>
    <property type="molecule type" value="Genomic_DNA"/>
</dbReference>
<reference evidence="2 3" key="1">
    <citation type="journal article" date="2015" name="Nature">
        <title>rRNA introns, odd ribosomes, and small enigmatic genomes across a large radiation of phyla.</title>
        <authorList>
            <person name="Brown C.T."/>
            <person name="Hug L.A."/>
            <person name="Thomas B.C."/>
            <person name="Sharon I."/>
            <person name="Castelle C.J."/>
            <person name="Singh A."/>
            <person name="Wilkins M.J."/>
            <person name="Williams K.H."/>
            <person name="Banfield J.F."/>
        </authorList>
    </citation>
    <scope>NUCLEOTIDE SEQUENCE [LARGE SCALE GENOMIC DNA]</scope>
</reference>
<dbReference type="Pfam" id="PF18895">
    <property type="entry name" value="T4SS_pilin"/>
    <property type="match status" value="1"/>
</dbReference>
<keyword evidence="1" id="KW-1133">Transmembrane helix</keyword>
<evidence type="ECO:0008006" key="4">
    <source>
        <dbReference type="Google" id="ProtNLM"/>
    </source>
</evidence>
<evidence type="ECO:0000313" key="3">
    <source>
        <dbReference type="Proteomes" id="UP000034325"/>
    </source>
</evidence>
<feature type="transmembrane region" description="Helical" evidence="1">
    <location>
        <begin position="32"/>
        <end position="54"/>
    </location>
</feature>